<dbReference type="Pfam" id="PF00854">
    <property type="entry name" value="PTR2"/>
    <property type="match status" value="1"/>
</dbReference>
<sequence length="655" mass="71867">MPGNLDDMAIGAKHDPSLIGGPDENHRRGSAAHEVELPAVYEGQKTLSTDLIGENFPTQEEMATLPRVSDPVPWKAYTVAFVELCERFSYYGTTVVYQNYIQRPIPLGSTTGAVPNAASNLNTSAGVLNMGQRAATGLTTFNQFWVYLVPLFSAYIADAHWGRYKTIMVSIFVAIVGHVILVASAAPSVIQSQNSALAAFIIGMLIMGLGTGGFKPNISPLVAEQVNHEYMRVETDKHGRKVIVDPAITYSRIYNYFYLFINIGALVGQIGMSYSERYVGFWLAFLLPTILFTLCPIVLLLCKRMYRLTPPQGSVLGKAMRLFIFANKGKWKLNPVACWKSLHNGQFWEDVKPSRIPPQSRPSWMTFDDAWADEVGRGFRACEVFLWLPLYWLTYNQLNNNLTAQAGSMTLNGLPNDVVSNLDPFALIILIPIFDLLIYPGLRKAGIRFTPIKKIALGFATGALAMVWATVVQQYIYWQSPCGYGASSCAIDTTTGLPSSEGDGDAVVVTINVWVQTGAYVLIAISEIFASIVSLEYAFSKAPKNMRSLVMSVNLFMSAISAALGEAFNYLANDPLLVWNYGVAGVLAAIGGTAFWFRYKKLDSEEDMLNNLATGHLVTRAEADMIDSARHGSDSDFEKEKHAGAPVVSPAKADV</sequence>
<feature type="region of interest" description="Disordered" evidence="8">
    <location>
        <begin position="1"/>
        <end position="28"/>
    </location>
</feature>
<reference evidence="10" key="1">
    <citation type="submission" date="2021-03" db="EMBL/GenBank/DDBJ databases">
        <authorList>
            <person name="Tagirdzhanova G."/>
        </authorList>
    </citation>
    <scope>NUCLEOTIDE SEQUENCE</scope>
</reference>
<feature type="transmembrane region" description="Helical" evidence="9">
    <location>
        <begin position="578"/>
        <end position="599"/>
    </location>
</feature>
<keyword evidence="3 7" id="KW-0813">Transport</keyword>
<organism evidence="10 11">
    <name type="scientific">Gomphillus americanus</name>
    <dbReference type="NCBI Taxonomy" id="1940652"/>
    <lineage>
        <taxon>Eukaryota</taxon>
        <taxon>Fungi</taxon>
        <taxon>Dikarya</taxon>
        <taxon>Ascomycota</taxon>
        <taxon>Pezizomycotina</taxon>
        <taxon>Lecanoromycetes</taxon>
        <taxon>OSLEUM clade</taxon>
        <taxon>Ostropomycetidae</taxon>
        <taxon>Ostropales</taxon>
        <taxon>Graphidaceae</taxon>
        <taxon>Gomphilloideae</taxon>
        <taxon>Gomphillus</taxon>
    </lineage>
</organism>
<keyword evidence="4 7" id="KW-0812">Transmembrane</keyword>
<evidence type="ECO:0000256" key="7">
    <source>
        <dbReference type="RuleBase" id="RU003755"/>
    </source>
</evidence>
<dbReference type="GO" id="GO:0071916">
    <property type="term" value="F:dipeptide transmembrane transporter activity"/>
    <property type="evidence" value="ECO:0007669"/>
    <property type="project" value="UniProtKB-ARBA"/>
</dbReference>
<dbReference type="FunFam" id="1.20.1250.20:FF:000085">
    <property type="entry name" value="MFS peptide transporter Ptr2"/>
    <property type="match status" value="1"/>
</dbReference>
<name>A0A8H3EDY3_9LECA</name>
<dbReference type="PANTHER" id="PTHR11654">
    <property type="entry name" value="OLIGOPEPTIDE TRANSPORTER-RELATED"/>
    <property type="match status" value="1"/>
</dbReference>
<evidence type="ECO:0000256" key="8">
    <source>
        <dbReference type="SAM" id="MobiDB-lite"/>
    </source>
</evidence>
<feature type="compositionally biased region" description="Basic and acidic residues" evidence="8">
    <location>
        <begin position="630"/>
        <end position="643"/>
    </location>
</feature>
<comment type="similarity">
    <text evidence="2 7">Belongs to the major facilitator superfamily. Proton-dependent oligopeptide transporter (POT/PTR) (TC 2.A.17) family.</text>
</comment>
<feature type="transmembrane region" description="Helical" evidence="9">
    <location>
        <begin position="551"/>
        <end position="572"/>
    </location>
</feature>
<proteinExistence type="inferred from homology"/>
<feature type="transmembrane region" description="Helical" evidence="9">
    <location>
        <begin position="424"/>
        <end position="442"/>
    </location>
</feature>
<evidence type="ECO:0000313" key="11">
    <source>
        <dbReference type="Proteomes" id="UP000664169"/>
    </source>
</evidence>
<feature type="transmembrane region" description="Helical" evidence="9">
    <location>
        <begin position="144"/>
        <end position="161"/>
    </location>
</feature>
<keyword evidence="6 9" id="KW-0472">Membrane</keyword>
<feature type="transmembrane region" description="Helical" evidence="9">
    <location>
        <begin position="196"/>
        <end position="214"/>
    </location>
</feature>
<keyword evidence="5 9" id="KW-1133">Transmembrane helix</keyword>
<evidence type="ECO:0000256" key="3">
    <source>
        <dbReference type="ARBA" id="ARBA00022448"/>
    </source>
</evidence>
<feature type="transmembrane region" description="Helical" evidence="9">
    <location>
        <begin position="281"/>
        <end position="302"/>
    </location>
</feature>
<keyword evidence="11" id="KW-1185">Reference proteome</keyword>
<accession>A0A8H3EDY3</accession>
<dbReference type="EMBL" id="CAJPDQ010000001">
    <property type="protein sequence ID" value="CAF9903870.1"/>
    <property type="molecule type" value="Genomic_DNA"/>
</dbReference>
<dbReference type="AlphaFoldDB" id="A0A8H3EDY3"/>
<dbReference type="PROSITE" id="PS01023">
    <property type="entry name" value="PTR2_2"/>
    <property type="match status" value="1"/>
</dbReference>
<evidence type="ECO:0000256" key="5">
    <source>
        <dbReference type="ARBA" id="ARBA00022989"/>
    </source>
</evidence>
<dbReference type="SUPFAM" id="SSF103473">
    <property type="entry name" value="MFS general substrate transporter"/>
    <property type="match status" value="1"/>
</dbReference>
<evidence type="ECO:0000256" key="6">
    <source>
        <dbReference type="ARBA" id="ARBA00023136"/>
    </source>
</evidence>
<protein>
    <submittedName>
        <fullName evidence="10">Uncharacterized protein</fullName>
    </submittedName>
</protein>
<dbReference type="InterPro" id="IPR000109">
    <property type="entry name" value="POT_fam"/>
</dbReference>
<feature type="transmembrane region" description="Helical" evidence="9">
    <location>
        <begin position="519"/>
        <end position="539"/>
    </location>
</feature>
<feature type="transmembrane region" description="Helical" evidence="9">
    <location>
        <begin position="256"/>
        <end position="275"/>
    </location>
</feature>
<evidence type="ECO:0000256" key="4">
    <source>
        <dbReference type="ARBA" id="ARBA00022692"/>
    </source>
</evidence>
<dbReference type="InterPro" id="IPR018456">
    <property type="entry name" value="PTR2_symporter_CS"/>
</dbReference>
<evidence type="ECO:0000256" key="2">
    <source>
        <dbReference type="ARBA" id="ARBA00005982"/>
    </source>
</evidence>
<comment type="subcellular location">
    <subcellularLocation>
        <location evidence="1 7">Membrane</location>
        <topology evidence="1 7">Multi-pass membrane protein</topology>
    </subcellularLocation>
</comment>
<evidence type="ECO:0000256" key="9">
    <source>
        <dbReference type="SAM" id="Phobius"/>
    </source>
</evidence>
<comment type="caution">
    <text evidence="10">The sequence shown here is derived from an EMBL/GenBank/DDBJ whole genome shotgun (WGS) entry which is preliminary data.</text>
</comment>
<dbReference type="OrthoDB" id="8904098at2759"/>
<gene>
    <name evidence="10" type="ORF">GOMPHAMPRED_000589</name>
</gene>
<dbReference type="GO" id="GO:0005886">
    <property type="term" value="C:plasma membrane"/>
    <property type="evidence" value="ECO:0007669"/>
    <property type="project" value="UniProtKB-ARBA"/>
</dbReference>
<feature type="transmembrane region" description="Helical" evidence="9">
    <location>
        <begin position="168"/>
        <end position="190"/>
    </location>
</feature>
<dbReference type="Gene3D" id="1.20.1250.20">
    <property type="entry name" value="MFS general substrate transporter like domains"/>
    <property type="match status" value="1"/>
</dbReference>
<evidence type="ECO:0000313" key="10">
    <source>
        <dbReference type="EMBL" id="CAF9903870.1"/>
    </source>
</evidence>
<dbReference type="Proteomes" id="UP000664169">
    <property type="component" value="Unassembled WGS sequence"/>
</dbReference>
<feature type="transmembrane region" description="Helical" evidence="9">
    <location>
        <begin position="378"/>
        <end position="395"/>
    </location>
</feature>
<dbReference type="InterPro" id="IPR036259">
    <property type="entry name" value="MFS_trans_sf"/>
</dbReference>
<feature type="transmembrane region" description="Helical" evidence="9">
    <location>
        <begin position="454"/>
        <end position="478"/>
    </location>
</feature>
<evidence type="ECO:0000256" key="1">
    <source>
        <dbReference type="ARBA" id="ARBA00004141"/>
    </source>
</evidence>
<feature type="region of interest" description="Disordered" evidence="8">
    <location>
        <begin position="630"/>
        <end position="655"/>
    </location>
</feature>